<dbReference type="EMBL" id="KV784353">
    <property type="protein sequence ID" value="OEU22883.1"/>
    <property type="molecule type" value="Genomic_DNA"/>
</dbReference>
<dbReference type="InParanoid" id="A0A1E7FYI7"/>
<dbReference type="PANTHER" id="PTHR48100">
    <property type="entry name" value="BROAD-SPECIFICITY PHOSPHATASE YOR283W-RELATED"/>
    <property type="match status" value="1"/>
</dbReference>
<evidence type="ECO:0000313" key="1">
    <source>
        <dbReference type="EMBL" id="OEU22883.1"/>
    </source>
</evidence>
<dbReference type="AlphaFoldDB" id="A0A1E7FYI7"/>
<dbReference type="Proteomes" id="UP000095751">
    <property type="component" value="Unassembled WGS sequence"/>
</dbReference>
<evidence type="ECO:0008006" key="3">
    <source>
        <dbReference type="Google" id="ProtNLM"/>
    </source>
</evidence>
<organism evidence="1 2">
    <name type="scientific">Fragilariopsis cylindrus CCMP1102</name>
    <dbReference type="NCBI Taxonomy" id="635003"/>
    <lineage>
        <taxon>Eukaryota</taxon>
        <taxon>Sar</taxon>
        <taxon>Stramenopiles</taxon>
        <taxon>Ochrophyta</taxon>
        <taxon>Bacillariophyta</taxon>
        <taxon>Bacillariophyceae</taxon>
        <taxon>Bacillariophycidae</taxon>
        <taxon>Bacillariales</taxon>
        <taxon>Bacillariaceae</taxon>
        <taxon>Fragilariopsis</taxon>
    </lineage>
</organism>
<proteinExistence type="predicted"/>
<dbReference type="InterPro" id="IPR029033">
    <property type="entry name" value="His_PPase_superfam"/>
</dbReference>
<dbReference type="Gene3D" id="3.40.50.1240">
    <property type="entry name" value="Phosphoglycerate mutase-like"/>
    <property type="match status" value="1"/>
</dbReference>
<name>A0A1E7FYI7_9STRA</name>
<gene>
    <name evidence="1" type="ORF">FRACYDRAFT_179605</name>
</gene>
<dbReference type="GO" id="GO:0016791">
    <property type="term" value="F:phosphatase activity"/>
    <property type="evidence" value="ECO:0007669"/>
    <property type="project" value="TreeGrafter"/>
</dbReference>
<evidence type="ECO:0000313" key="2">
    <source>
        <dbReference type="Proteomes" id="UP000095751"/>
    </source>
</evidence>
<dbReference type="Pfam" id="PF00300">
    <property type="entry name" value="His_Phos_1"/>
    <property type="match status" value="1"/>
</dbReference>
<dbReference type="SUPFAM" id="SSF53254">
    <property type="entry name" value="Phosphoglycerate mutase-like"/>
    <property type="match status" value="1"/>
</dbReference>
<protein>
    <recommendedName>
        <fullName evidence="3">Phosphoglycerate mutase-like protein</fullName>
    </recommendedName>
</protein>
<dbReference type="OrthoDB" id="496981at2759"/>
<dbReference type="GO" id="GO:0005737">
    <property type="term" value="C:cytoplasm"/>
    <property type="evidence" value="ECO:0007669"/>
    <property type="project" value="TreeGrafter"/>
</dbReference>
<dbReference type="InterPro" id="IPR050275">
    <property type="entry name" value="PGM_Phosphatase"/>
</dbReference>
<reference evidence="1 2" key="1">
    <citation type="submission" date="2016-09" db="EMBL/GenBank/DDBJ databases">
        <title>Extensive genetic diversity and differential bi-allelic expression allows diatom success in the polar Southern Ocean.</title>
        <authorList>
            <consortium name="DOE Joint Genome Institute"/>
            <person name="Mock T."/>
            <person name="Otillar R.P."/>
            <person name="Strauss J."/>
            <person name="Dupont C."/>
            <person name="Frickenhaus S."/>
            <person name="Maumus F."/>
            <person name="Mcmullan M."/>
            <person name="Sanges R."/>
            <person name="Schmutz J."/>
            <person name="Toseland A."/>
            <person name="Valas R."/>
            <person name="Veluchamy A."/>
            <person name="Ward B.J."/>
            <person name="Allen A."/>
            <person name="Barry K."/>
            <person name="Falciatore A."/>
            <person name="Ferrante M."/>
            <person name="Fortunato A.E."/>
            <person name="Gloeckner G."/>
            <person name="Gruber A."/>
            <person name="Hipkin R."/>
            <person name="Janech M."/>
            <person name="Kroth P."/>
            <person name="Leese F."/>
            <person name="Lindquist E."/>
            <person name="Lyon B.R."/>
            <person name="Martin J."/>
            <person name="Mayer C."/>
            <person name="Parker M."/>
            <person name="Quesneville H."/>
            <person name="Raymond J."/>
            <person name="Uhlig C."/>
            <person name="Valentin K.U."/>
            <person name="Worden A.Z."/>
            <person name="Armbrust E.V."/>
            <person name="Bowler C."/>
            <person name="Green B."/>
            <person name="Moulton V."/>
            <person name="Van Oosterhout C."/>
            <person name="Grigoriev I."/>
        </authorList>
    </citation>
    <scope>NUCLEOTIDE SEQUENCE [LARGE SCALE GENOMIC DNA]</scope>
    <source>
        <strain evidence="1 2">CCMP1102</strain>
    </source>
</reference>
<sequence>MKSRPLVVKCYAVDDPNAPSPITTVDNNKANTITKLVHFVRHGQGFHNLMADLAKEDGKTWTHCIGLSLENPNPYCMEEILDAPLTNKGREQAMILQPTIQALDDTHKPQLVVLSPNCRALQTGVIAFDAFIGKVPFCAHEMVREETGVHVCDQRRPKSQQEREFPMVDFSLLSDEEDTLFEKDRRETKKEVTERVYKFLEWLESREENVVGVASHSAWLLTAFNANFEVAEESLKGWFQTGEMRSVILEFVRT</sequence>
<dbReference type="KEGG" id="fcy:FRACYDRAFT_179605"/>
<accession>A0A1E7FYI7</accession>
<dbReference type="InterPro" id="IPR013078">
    <property type="entry name" value="His_Pase_superF_clade-1"/>
</dbReference>
<keyword evidence="2" id="KW-1185">Reference proteome</keyword>
<dbReference type="PANTHER" id="PTHR48100:SF1">
    <property type="entry name" value="HISTIDINE PHOSPHATASE FAMILY PROTEIN-RELATED"/>
    <property type="match status" value="1"/>
</dbReference>